<dbReference type="Pfam" id="PF01565">
    <property type="entry name" value="FAD_binding_4"/>
    <property type="match status" value="1"/>
</dbReference>
<dbReference type="InterPro" id="IPR016171">
    <property type="entry name" value="Vanillyl_alc_oxidase_C-sub2"/>
</dbReference>
<keyword evidence="2" id="KW-0285">Flavoprotein</keyword>
<sequence length="483" mass="51487">MPDVNPPRPATPLPATLMAALQSILGPRGIVTDPSDLEPHLSDWRGLYHGASPAMLRPASTGELSAALKLLYEAGIPVVPQGGNTSMVGGAMPDESGRQVILSLSRMNRIRDIDPVDMTMVAEAGVVLKTAQDAAAGAGCLFPLSLGAEGTATIGGVLSTNAGGNTTVRYGNARELMLGLEIVLPDGGVINGLRRLRKDNTGYALRHLMVGAEGTLGIVTAAVLRLFPRPRSEAIALCAVESEEAALSLFRRFRDRDEGAVRAFEYMSGNGMDMVMRHIDGAALPLSERADHYVLVDLASSRPDADLRGLMEVVLEEALEAGEVLDAALAESEAQRHAIWRLREEHPEAQKKEGASVKNDVSVPVSKVPEMIRRCSAALMELIPGSRPVPFGHMGDGNIHMNLEQPEGMDPAAFLARSHDIMDCVNAIVRELDGSFSAEHGVGRLKPDMLAEWRGGAELDAMRRIKAALDPKGLLNPGKVLPA</sequence>
<dbReference type="Gene3D" id="3.30.465.10">
    <property type="match status" value="1"/>
</dbReference>
<comment type="similarity">
    <text evidence="1">Belongs to the FAD-binding oxidoreductase/transferase type 4 family.</text>
</comment>
<dbReference type="InterPro" id="IPR016164">
    <property type="entry name" value="FAD-linked_Oxase-like_C"/>
</dbReference>
<dbReference type="Pfam" id="PF02913">
    <property type="entry name" value="FAD-oxidase_C"/>
    <property type="match status" value="1"/>
</dbReference>
<dbReference type="Gene3D" id="3.30.43.10">
    <property type="entry name" value="Uridine Diphospho-n-acetylenolpyruvylglucosamine Reductase, domain 2"/>
    <property type="match status" value="1"/>
</dbReference>
<keyword evidence="6" id="KW-1185">Reference proteome</keyword>
<reference evidence="5 6" key="1">
    <citation type="submission" date="2021-03" db="EMBL/GenBank/DDBJ databases">
        <authorList>
            <person name="So Y."/>
        </authorList>
    </citation>
    <scope>NUCLEOTIDE SEQUENCE [LARGE SCALE GENOMIC DNA]</scope>
    <source>
        <strain evidence="5 6">SSH11</strain>
    </source>
</reference>
<protein>
    <submittedName>
        <fullName evidence="5">FAD-binding oxidoreductase</fullName>
    </submittedName>
</protein>
<dbReference type="Gene3D" id="3.30.70.2740">
    <property type="match status" value="1"/>
</dbReference>
<evidence type="ECO:0000256" key="1">
    <source>
        <dbReference type="ARBA" id="ARBA00008000"/>
    </source>
</evidence>
<dbReference type="InterPro" id="IPR016167">
    <property type="entry name" value="FAD-bd_PCMH_sub1"/>
</dbReference>
<name>A0ABS4A8A9_9PROT</name>
<dbReference type="InterPro" id="IPR016166">
    <property type="entry name" value="FAD-bd_PCMH"/>
</dbReference>
<dbReference type="InterPro" id="IPR006094">
    <property type="entry name" value="Oxid_FAD_bind_N"/>
</dbReference>
<dbReference type="PANTHER" id="PTHR43716:SF2">
    <property type="entry name" value="BLL6224 PROTEIN"/>
    <property type="match status" value="1"/>
</dbReference>
<proteinExistence type="inferred from homology"/>
<feature type="domain" description="FAD-binding PCMH-type" evidence="4">
    <location>
        <begin position="48"/>
        <end position="229"/>
    </location>
</feature>
<dbReference type="Gene3D" id="3.30.70.2190">
    <property type="match status" value="1"/>
</dbReference>
<dbReference type="SUPFAM" id="SSF55103">
    <property type="entry name" value="FAD-linked oxidases, C-terminal domain"/>
    <property type="match status" value="1"/>
</dbReference>
<evidence type="ECO:0000313" key="6">
    <source>
        <dbReference type="Proteomes" id="UP000681594"/>
    </source>
</evidence>
<dbReference type="EMBL" id="JAGIZB010000001">
    <property type="protein sequence ID" value="MBP0443235.1"/>
    <property type="molecule type" value="Genomic_DNA"/>
</dbReference>
<dbReference type="InterPro" id="IPR051264">
    <property type="entry name" value="FAD-oxidored/transferase_4"/>
</dbReference>
<comment type="caution">
    <text evidence="5">The sequence shown here is derived from an EMBL/GenBank/DDBJ whole genome shotgun (WGS) entry which is preliminary data.</text>
</comment>
<dbReference type="InterPro" id="IPR004113">
    <property type="entry name" value="FAD-bd_oxidored_4_C"/>
</dbReference>
<dbReference type="Gene3D" id="1.10.45.10">
    <property type="entry name" value="Vanillyl-alcohol Oxidase, Chain A, domain 4"/>
    <property type="match status" value="1"/>
</dbReference>
<dbReference type="PANTHER" id="PTHR43716">
    <property type="entry name" value="D-2-HYDROXYGLUTARATE DEHYDROGENASE, MITOCHONDRIAL"/>
    <property type="match status" value="1"/>
</dbReference>
<dbReference type="InterPro" id="IPR036318">
    <property type="entry name" value="FAD-bd_PCMH-like_sf"/>
</dbReference>
<dbReference type="RefSeq" id="WP_209377455.1">
    <property type="nucleotide sequence ID" value="NZ_JAGIZB010000001.1"/>
</dbReference>
<dbReference type="PROSITE" id="PS51387">
    <property type="entry name" value="FAD_PCMH"/>
    <property type="match status" value="1"/>
</dbReference>
<evidence type="ECO:0000256" key="3">
    <source>
        <dbReference type="ARBA" id="ARBA00022827"/>
    </source>
</evidence>
<dbReference type="Proteomes" id="UP000681594">
    <property type="component" value="Unassembled WGS sequence"/>
</dbReference>
<evidence type="ECO:0000256" key="2">
    <source>
        <dbReference type="ARBA" id="ARBA00022630"/>
    </source>
</evidence>
<organism evidence="5 6">
    <name type="scientific">Pararoseomonas baculiformis</name>
    <dbReference type="NCBI Taxonomy" id="2820812"/>
    <lineage>
        <taxon>Bacteria</taxon>
        <taxon>Pseudomonadati</taxon>
        <taxon>Pseudomonadota</taxon>
        <taxon>Alphaproteobacteria</taxon>
        <taxon>Acetobacterales</taxon>
        <taxon>Acetobacteraceae</taxon>
        <taxon>Pararoseomonas</taxon>
    </lineage>
</organism>
<evidence type="ECO:0000259" key="4">
    <source>
        <dbReference type="PROSITE" id="PS51387"/>
    </source>
</evidence>
<accession>A0ABS4A8A9</accession>
<dbReference type="InterPro" id="IPR016169">
    <property type="entry name" value="FAD-bd_PCMH_sub2"/>
</dbReference>
<keyword evidence="3" id="KW-0274">FAD</keyword>
<dbReference type="SUPFAM" id="SSF56176">
    <property type="entry name" value="FAD-binding/transporter-associated domain-like"/>
    <property type="match status" value="1"/>
</dbReference>
<evidence type="ECO:0000313" key="5">
    <source>
        <dbReference type="EMBL" id="MBP0443235.1"/>
    </source>
</evidence>
<gene>
    <name evidence="5" type="ORF">J8J14_00460</name>
</gene>